<accession>A0A835Z0M8</accession>
<evidence type="ECO:0000256" key="5">
    <source>
        <dbReference type="ARBA" id="ARBA00048731"/>
    </source>
</evidence>
<dbReference type="SUPFAM" id="SSF143548">
    <property type="entry name" value="Serine metabolism enzymes domain"/>
    <property type="match status" value="1"/>
</dbReference>
<evidence type="ECO:0000256" key="6">
    <source>
        <dbReference type="RuleBase" id="RU363003"/>
    </source>
</evidence>
<reference evidence="8" key="1">
    <citation type="submission" date="2021-02" db="EMBL/GenBank/DDBJ databases">
        <title>First Annotated Genome of the Yellow-green Alga Tribonema minus.</title>
        <authorList>
            <person name="Mahan K.M."/>
        </authorList>
    </citation>
    <scope>NUCLEOTIDE SEQUENCE</scope>
    <source>
        <strain evidence="8">UTEX B ZZ1240</strain>
    </source>
</reference>
<evidence type="ECO:0000313" key="8">
    <source>
        <dbReference type="EMBL" id="KAG5180033.1"/>
    </source>
</evidence>
<keyword evidence="4 6" id="KW-0520">NAD</keyword>
<dbReference type="PANTHER" id="PTHR42938">
    <property type="entry name" value="FORMATE DEHYDROGENASE 1"/>
    <property type="match status" value="1"/>
</dbReference>
<dbReference type="SUPFAM" id="SSF55021">
    <property type="entry name" value="ACT-like"/>
    <property type="match status" value="1"/>
</dbReference>
<dbReference type="InterPro" id="IPR036291">
    <property type="entry name" value="NAD(P)-bd_dom_sf"/>
</dbReference>
<evidence type="ECO:0000256" key="4">
    <source>
        <dbReference type="ARBA" id="ARBA00023027"/>
    </source>
</evidence>
<comment type="catalytic activity">
    <reaction evidence="5 6">
        <text>(2R)-3-phosphoglycerate + NAD(+) = 3-phosphooxypyruvate + NADH + H(+)</text>
        <dbReference type="Rhea" id="RHEA:12641"/>
        <dbReference type="ChEBI" id="CHEBI:15378"/>
        <dbReference type="ChEBI" id="CHEBI:18110"/>
        <dbReference type="ChEBI" id="CHEBI:57540"/>
        <dbReference type="ChEBI" id="CHEBI:57945"/>
        <dbReference type="ChEBI" id="CHEBI:58272"/>
        <dbReference type="EC" id="1.1.1.95"/>
    </reaction>
</comment>
<dbReference type="SUPFAM" id="SSF51735">
    <property type="entry name" value="NAD(P)-binding Rossmann-fold domains"/>
    <property type="match status" value="1"/>
</dbReference>
<organism evidence="8 9">
    <name type="scientific">Tribonema minus</name>
    <dbReference type="NCBI Taxonomy" id="303371"/>
    <lineage>
        <taxon>Eukaryota</taxon>
        <taxon>Sar</taxon>
        <taxon>Stramenopiles</taxon>
        <taxon>Ochrophyta</taxon>
        <taxon>PX clade</taxon>
        <taxon>Xanthophyceae</taxon>
        <taxon>Tribonematales</taxon>
        <taxon>Tribonemataceae</taxon>
        <taxon>Tribonema</taxon>
    </lineage>
</organism>
<dbReference type="PROSITE" id="PS51671">
    <property type="entry name" value="ACT"/>
    <property type="match status" value="1"/>
</dbReference>
<dbReference type="Gene3D" id="3.40.50.720">
    <property type="entry name" value="NAD(P)-binding Rossmann-like Domain"/>
    <property type="match status" value="2"/>
</dbReference>
<dbReference type="OrthoDB" id="1621027at2759"/>
<dbReference type="InterPro" id="IPR002912">
    <property type="entry name" value="ACT_dom"/>
</dbReference>
<evidence type="ECO:0000313" key="9">
    <source>
        <dbReference type="Proteomes" id="UP000664859"/>
    </source>
</evidence>
<dbReference type="InterPro" id="IPR029009">
    <property type="entry name" value="ASB_dom_sf"/>
</dbReference>
<keyword evidence="6" id="KW-0718">Serine biosynthesis</keyword>
<dbReference type="InterPro" id="IPR029753">
    <property type="entry name" value="D-isomer_DH_CS"/>
</dbReference>
<proteinExistence type="inferred from homology"/>
<dbReference type="EMBL" id="JAFCMP010000423">
    <property type="protein sequence ID" value="KAG5180033.1"/>
    <property type="molecule type" value="Genomic_DNA"/>
</dbReference>
<dbReference type="InterPro" id="IPR029752">
    <property type="entry name" value="D-isomer_DH_CS1"/>
</dbReference>
<sequence>MASRIVLARASRAFLQKEVGRRAIHASSAAAGRVLCLDNIDPVCVEIFKERGHQADVKNGLTVPELCSIIGDYDGMVIRSATKVTGEVLKHASNLKVVGRAGVGIDNIDVPECTKAGVMVMNTPGGNTVSTAQLAVTLLCAAARRISEADASMKSGKWERKKFMGTELGGKTIAVVGCGRIGQQVAKWAQGFGMKVIGFDPAMPKDIAEEKGIHLMELDDIWSQADFITLHTPLTPDTKDLISDASIAKMRDGVIIVNCARGGIINEAALLRGLESGKVASAALDVYSSEPPPESAKGLIAHPRVVCTPHLGASTEEAQVNVARDVAVQMCDTLAGIDYVGVVNVDYMAMANEPMMKPYLELGEIIGKLHSQTTTGKIKKVTVRTYGGKLISIETSTARRVLQAQVLKGLCAYLPGNTTIPSLINAPYLASELGIETAIDKKVHQSLVNSPYSNVITVDVELEGGRKRTISGSVFGTEGNIVQIDNYKSFPAFQPEGTLLTFRNEDRPGAVSDVLRILSDASINVARMNVGRQEGELALCLMDLDAVPAPAVVEQLKGLGSLSDVFLANVA</sequence>
<name>A0A835Z0M8_9STRA</name>
<dbReference type="Proteomes" id="UP000664859">
    <property type="component" value="Unassembled WGS sequence"/>
</dbReference>
<dbReference type="PROSITE" id="PS00671">
    <property type="entry name" value="D_2_HYDROXYACID_DH_3"/>
    <property type="match status" value="1"/>
</dbReference>
<feature type="domain" description="ACT" evidence="7">
    <location>
        <begin position="499"/>
        <end position="571"/>
    </location>
</feature>
<keyword evidence="9" id="KW-1185">Reference proteome</keyword>
<dbReference type="Gene3D" id="3.30.1330.90">
    <property type="entry name" value="D-3-phosphoglycerate dehydrogenase, domain 3"/>
    <property type="match status" value="1"/>
</dbReference>
<dbReference type="InterPro" id="IPR006140">
    <property type="entry name" value="D-isomer_DH_NAD-bd"/>
</dbReference>
<dbReference type="Gene3D" id="3.30.70.260">
    <property type="match status" value="1"/>
</dbReference>
<comment type="caution">
    <text evidence="8">The sequence shown here is derived from an EMBL/GenBank/DDBJ whole genome shotgun (WGS) entry which is preliminary data.</text>
</comment>
<dbReference type="AlphaFoldDB" id="A0A835Z0M8"/>
<keyword evidence="6" id="KW-0028">Amino-acid biosynthesis</keyword>
<dbReference type="PROSITE" id="PS00065">
    <property type="entry name" value="D_2_HYDROXYACID_DH_1"/>
    <property type="match status" value="1"/>
</dbReference>
<comment type="similarity">
    <text evidence="2 6">Belongs to the D-isomer specific 2-hydroxyacid dehydrogenase family.</text>
</comment>
<dbReference type="InterPro" id="IPR045626">
    <property type="entry name" value="PGDH_ASB_dom"/>
</dbReference>
<gene>
    <name evidence="8" type="ORF">JKP88DRAFT_200727</name>
</gene>
<dbReference type="GO" id="GO:0051287">
    <property type="term" value="F:NAD binding"/>
    <property type="evidence" value="ECO:0007669"/>
    <property type="project" value="UniProtKB-UniRule"/>
</dbReference>
<dbReference type="CDD" id="cd04879">
    <property type="entry name" value="ACT_3PGDH-like"/>
    <property type="match status" value="1"/>
</dbReference>
<evidence type="ECO:0000256" key="1">
    <source>
        <dbReference type="ARBA" id="ARBA00005216"/>
    </source>
</evidence>
<dbReference type="NCBIfam" id="TIGR01327">
    <property type="entry name" value="PGDH"/>
    <property type="match status" value="1"/>
</dbReference>
<keyword evidence="3 6" id="KW-0560">Oxidoreductase</keyword>
<dbReference type="InterPro" id="IPR045865">
    <property type="entry name" value="ACT-like_dom_sf"/>
</dbReference>
<dbReference type="CDD" id="cd12173">
    <property type="entry name" value="PGDH_4"/>
    <property type="match status" value="1"/>
</dbReference>
<dbReference type="Pfam" id="PF02826">
    <property type="entry name" value="2-Hacid_dh_C"/>
    <property type="match status" value="1"/>
</dbReference>
<dbReference type="Pfam" id="PF01842">
    <property type="entry name" value="ACT"/>
    <property type="match status" value="1"/>
</dbReference>
<protein>
    <recommendedName>
        <fullName evidence="6">D-3-phosphoglycerate dehydrogenase</fullName>
        <ecNumber evidence="6">1.1.1.95</ecNumber>
    </recommendedName>
</protein>
<evidence type="ECO:0000259" key="7">
    <source>
        <dbReference type="PROSITE" id="PS51671"/>
    </source>
</evidence>
<dbReference type="PROSITE" id="PS00670">
    <property type="entry name" value="D_2_HYDROXYACID_DH_2"/>
    <property type="match status" value="1"/>
</dbReference>
<dbReference type="EC" id="1.1.1.95" evidence="6"/>
<dbReference type="InterPro" id="IPR006139">
    <property type="entry name" value="D-isomer_2_OHA_DH_cat_dom"/>
</dbReference>
<dbReference type="UniPathway" id="UPA00135">
    <property type="reaction ID" value="UER00196"/>
</dbReference>
<dbReference type="Pfam" id="PF19304">
    <property type="entry name" value="PGDH_inter"/>
    <property type="match status" value="1"/>
</dbReference>
<comment type="pathway">
    <text evidence="1 6">Amino-acid biosynthesis; L-serine biosynthesis; L-serine from 3-phospho-D-glycerate: step 1/3.</text>
</comment>
<evidence type="ECO:0000256" key="2">
    <source>
        <dbReference type="ARBA" id="ARBA00005854"/>
    </source>
</evidence>
<dbReference type="GO" id="GO:0004617">
    <property type="term" value="F:phosphoglycerate dehydrogenase activity"/>
    <property type="evidence" value="ECO:0007669"/>
    <property type="project" value="UniProtKB-EC"/>
</dbReference>
<dbReference type="FunFam" id="3.40.50.720:FF:000021">
    <property type="entry name" value="D-3-phosphoglycerate dehydrogenase"/>
    <property type="match status" value="1"/>
</dbReference>
<dbReference type="Pfam" id="PF00389">
    <property type="entry name" value="2-Hacid_dh"/>
    <property type="match status" value="1"/>
</dbReference>
<dbReference type="SUPFAM" id="SSF52283">
    <property type="entry name" value="Formate/glycerate dehydrogenase catalytic domain-like"/>
    <property type="match status" value="1"/>
</dbReference>
<dbReference type="GO" id="GO:0006564">
    <property type="term" value="P:L-serine biosynthetic process"/>
    <property type="evidence" value="ECO:0007669"/>
    <property type="project" value="UniProtKB-KW"/>
</dbReference>
<dbReference type="InterPro" id="IPR006236">
    <property type="entry name" value="PGDH"/>
</dbReference>
<dbReference type="PANTHER" id="PTHR42938:SF47">
    <property type="entry name" value="HYDROXYPYRUVATE REDUCTASE"/>
    <property type="match status" value="1"/>
</dbReference>
<evidence type="ECO:0000256" key="3">
    <source>
        <dbReference type="ARBA" id="ARBA00023002"/>
    </source>
</evidence>